<dbReference type="Proteomes" id="UP001430953">
    <property type="component" value="Unassembled WGS sequence"/>
</dbReference>
<gene>
    <name evidence="1" type="ORF">PUN28_001883</name>
</gene>
<evidence type="ECO:0000313" key="1">
    <source>
        <dbReference type="EMBL" id="KAL0129926.1"/>
    </source>
</evidence>
<accession>A0AAW2GRK9</accession>
<proteinExistence type="predicted"/>
<evidence type="ECO:0000313" key="2">
    <source>
        <dbReference type="Proteomes" id="UP001430953"/>
    </source>
</evidence>
<name>A0AAW2GRK9_9HYME</name>
<organism evidence="1 2">
    <name type="scientific">Cardiocondyla obscurior</name>
    <dbReference type="NCBI Taxonomy" id="286306"/>
    <lineage>
        <taxon>Eukaryota</taxon>
        <taxon>Metazoa</taxon>
        <taxon>Ecdysozoa</taxon>
        <taxon>Arthropoda</taxon>
        <taxon>Hexapoda</taxon>
        <taxon>Insecta</taxon>
        <taxon>Pterygota</taxon>
        <taxon>Neoptera</taxon>
        <taxon>Endopterygota</taxon>
        <taxon>Hymenoptera</taxon>
        <taxon>Apocrita</taxon>
        <taxon>Aculeata</taxon>
        <taxon>Formicoidea</taxon>
        <taxon>Formicidae</taxon>
        <taxon>Myrmicinae</taxon>
        <taxon>Cardiocondyla</taxon>
    </lineage>
</organism>
<dbReference type="EMBL" id="JADYXP020000002">
    <property type="protein sequence ID" value="KAL0129926.1"/>
    <property type="molecule type" value="Genomic_DNA"/>
</dbReference>
<keyword evidence="2" id="KW-1185">Reference proteome</keyword>
<dbReference type="AlphaFoldDB" id="A0AAW2GRK9"/>
<protein>
    <submittedName>
        <fullName evidence="1">Uncharacterized protein</fullName>
    </submittedName>
</protein>
<sequence>MYNSTTAMRKTTIRAAFDSCRIE</sequence>
<reference evidence="1 2" key="1">
    <citation type="submission" date="2023-03" db="EMBL/GenBank/DDBJ databases">
        <title>High recombination rates correlate with genetic variation in Cardiocondyla obscurior ants.</title>
        <authorList>
            <person name="Errbii M."/>
        </authorList>
    </citation>
    <scope>NUCLEOTIDE SEQUENCE [LARGE SCALE GENOMIC DNA]</scope>
    <source>
        <strain evidence="1">Alpha-2009</strain>
        <tissue evidence="1">Whole body</tissue>
    </source>
</reference>
<comment type="caution">
    <text evidence="1">The sequence shown here is derived from an EMBL/GenBank/DDBJ whole genome shotgun (WGS) entry which is preliminary data.</text>
</comment>